<name>A0ACC2T5K2_9FUNG</name>
<organism evidence="1 2">
    <name type="scientific">Entomophthora muscae</name>
    <dbReference type="NCBI Taxonomy" id="34485"/>
    <lineage>
        <taxon>Eukaryota</taxon>
        <taxon>Fungi</taxon>
        <taxon>Fungi incertae sedis</taxon>
        <taxon>Zoopagomycota</taxon>
        <taxon>Entomophthoromycotina</taxon>
        <taxon>Entomophthoromycetes</taxon>
        <taxon>Entomophthorales</taxon>
        <taxon>Entomophthoraceae</taxon>
        <taxon>Entomophthora</taxon>
    </lineage>
</organism>
<dbReference type="EMBL" id="QTSX02003605">
    <property type="protein sequence ID" value="KAJ9069860.1"/>
    <property type="molecule type" value="Genomic_DNA"/>
</dbReference>
<keyword evidence="2" id="KW-1185">Reference proteome</keyword>
<proteinExistence type="predicted"/>
<reference evidence="1" key="1">
    <citation type="submission" date="2022-04" db="EMBL/GenBank/DDBJ databases">
        <title>Genome of the entomopathogenic fungus Entomophthora muscae.</title>
        <authorList>
            <person name="Elya C."/>
            <person name="Lovett B.R."/>
            <person name="Lee E."/>
            <person name="Macias A.M."/>
            <person name="Hajek A.E."/>
            <person name="De Bivort B.L."/>
            <person name="Kasson M.T."/>
            <person name="De Fine Licht H.H."/>
            <person name="Stajich J.E."/>
        </authorList>
    </citation>
    <scope>NUCLEOTIDE SEQUENCE</scope>
    <source>
        <strain evidence="1">Berkeley</strain>
    </source>
</reference>
<sequence length="457" mass="50016">MTLTTSVKASHIEFSDKFSPGKLYLRKIIHPITKELLDVGLVVWFQAPRSFTGEDVVELHLHGSLAVLRGTLEALDSLNKQHSHTIFEDRTAHVLFRLAHAGEFTRRAFENGKFDLTAVEGLADLLNAETGAQRRLALRHTQGEVGDLYVKWRKELISARARIEAVIDFGDDEEVDPKALEQAIHNVSKIVSDLSRHMSDARRGEVLMSGIKVALLGAPNAGKSSLLNRMSVILLLFPPLPGTTRDVVTGKIDLGGMPLVLLDTAGIHDASNDLIEKEGIRRSLALGEQVDVRVLVLDGILLSSTQELPSDLLPLLSSGDSLLVIAVNKCENLSQAQVQAIQSLLPREASVCSFISCLSGKGLEEFICDLTKELSARFESPCEEPAAITQARHRHHLQETSRQLGIFMDIMVSGHGGDLVLAAEHLRIAALSLGRITGHIDVEEVLDALFREFCIGK</sequence>
<comment type="caution">
    <text evidence="1">The sequence shown here is derived from an EMBL/GenBank/DDBJ whole genome shotgun (WGS) entry which is preliminary data.</text>
</comment>
<evidence type="ECO:0000313" key="1">
    <source>
        <dbReference type="EMBL" id="KAJ9069860.1"/>
    </source>
</evidence>
<dbReference type="Proteomes" id="UP001165960">
    <property type="component" value="Unassembled WGS sequence"/>
</dbReference>
<accession>A0ACC2T5K2</accession>
<protein>
    <submittedName>
        <fullName evidence="1">Mitochondrial splicing system protein</fullName>
    </submittedName>
</protein>
<gene>
    <name evidence="1" type="primary">MSS1</name>
    <name evidence="1" type="ORF">DSO57_1014343</name>
</gene>
<evidence type="ECO:0000313" key="2">
    <source>
        <dbReference type="Proteomes" id="UP001165960"/>
    </source>
</evidence>